<dbReference type="NCBIfam" id="NF045664">
    <property type="entry name" value="XdhC_rel_AOR"/>
    <property type="match status" value="1"/>
</dbReference>
<dbReference type="Proteomes" id="UP000184694">
    <property type="component" value="Unassembled WGS sequence"/>
</dbReference>
<evidence type="ECO:0000313" key="4">
    <source>
        <dbReference type="Proteomes" id="UP000184694"/>
    </source>
</evidence>
<name>A0A1N6GWG0_9BACT</name>
<keyword evidence="4" id="KW-1185">Reference proteome</keyword>
<evidence type="ECO:0000313" key="3">
    <source>
        <dbReference type="EMBL" id="SIO11893.1"/>
    </source>
</evidence>
<reference evidence="4" key="1">
    <citation type="submission" date="2016-11" db="EMBL/GenBank/DDBJ databases">
        <authorList>
            <person name="Varghese N."/>
            <person name="Submissions S."/>
        </authorList>
    </citation>
    <scope>NUCLEOTIDE SEQUENCE [LARGE SCALE GENOMIC DNA]</scope>
    <source>
        <strain evidence="4">DSM 17456</strain>
    </source>
</reference>
<dbReference type="RefSeq" id="WP_074216648.1">
    <property type="nucleotide sequence ID" value="NZ_FSRG01000005.1"/>
</dbReference>
<sequence length="339" mass="36371">MDSILSDITKKLAAQNCVLATVISSTGSTPRSSGAHMLICPQGEFYGTVGGGLIEAQVQITAAEFLVGEKGAAALHSYDLDNTKAGALGMSCGGSLTVLLERLTPDYHAEFVELENNVRKGNASSREAYYVQDGTAWCRVTADELADDKYAEAVKAINASKSTASDAAPLLLNQQPLQYFSETYHPSATVIIAGAGHVAKPTAEIAHLVGFSVVVLDDREEFANQERFPNAHVQVVESLDDILSEITIHKDCYVVIVTRGHEHDKTVLQQALTTPAKYIGMIGSKSKRDGLYERLREEGVTDEAIARCHCPIGLPLGGRTPEEIAVSIMAEIIQKKAQG</sequence>
<dbReference type="InterPro" id="IPR036291">
    <property type="entry name" value="NAD(P)-bd_dom_sf"/>
</dbReference>
<organism evidence="3 4">
    <name type="scientific">Halodesulfovibrio marinisediminis DSM 17456</name>
    <dbReference type="NCBI Taxonomy" id="1121457"/>
    <lineage>
        <taxon>Bacteria</taxon>
        <taxon>Pseudomonadati</taxon>
        <taxon>Thermodesulfobacteriota</taxon>
        <taxon>Desulfovibrionia</taxon>
        <taxon>Desulfovibrionales</taxon>
        <taxon>Desulfovibrionaceae</taxon>
        <taxon>Halodesulfovibrio</taxon>
    </lineage>
</organism>
<accession>A0A1N6GWG0</accession>
<evidence type="ECO:0000259" key="2">
    <source>
        <dbReference type="Pfam" id="PF13478"/>
    </source>
</evidence>
<dbReference type="SUPFAM" id="SSF51735">
    <property type="entry name" value="NAD(P)-binding Rossmann-fold domains"/>
    <property type="match status" value="1"/>
</dbReference>
<dbReference type="EMBL" id="FSRG01000005">
    <property type="protein sequence ID" value="SIO11893.1"/>
    <property type="molecule type" value="Genomic_DNA"/>
</dbReference>
<dbReference type="AlphaFoldDB" id="A0A1N6GWG0"/>
<dbReference type="InterPro" id="IPR003777">
    <property type="entry name" value="XdhC_CoxI"/>
</dbReference>
<dbReference type="Gene3D" id="3.40.50.720">
    <property type="entry name" value="NAD(P)-binding Rossmann-like Domain"/>
    <property type="match status" value="1"/>
</dbReference>
<dbReference type="Pfam" id="PF02625">
    <property type="entry name" value="XdhC_CoxI"/>
    <property type="match status" value="1"/>
</dbReference>
<feature type="domain" description="XdhC- CoxI" evidence="1">
    <location>
        <begin position="14"/>
        <end position="79"/>
    </location>
</feature>
<dbReference type="InterPro" id="IPR027051">
    <property type="entry name" value="XdhC_Rossmann_dom"/>
</dbReference>
<dbReference type="InterPro" id="IPR052698">
    <property type="entry name" value="MoCofactor_Util/Proc"/>
</dbReference>
<dbReference type="STRING" id="1121457.SAMN02745161_1849"/>
<protein>
    <submittedName>
        <fullName evidence="3">Xanthine dehydrogenase accessory factor</fullName>
    </submittedName>
</protein>
<dbReference type="Pfam" id="PF13478">
    <property type="entry name" value="XdhC_C"/>
    <property type="match status" value="1"/>
</dbReference>
<evidence type="ECO:0000259" key="1">
    <source>
        <dbReference type="Pfam" id="PF02625"/>
    </source>
</evidence>
<gene>
    <name evidence="3" type="ORF">SAMN02745161_1849</name>
</gene>
<dbReference type="PANTHER" id="PTHR30388:SF6">
    <property type="entry name" value="XANTHINE DEHYDROGENASE SUBUNIT A-RELATED"/>
    <property type="match status" value="1"/>
</dbReference>
<proteinExistence type="predicted"/>
<dbReference type="PANTHER" id="PTHR30388">
    <property type="entry name" value="ALDEHYDE OXIDOREDUCTASE MOLYBDENUM COFACTOR ASSEMBLY PROTEIN"/>
    <property type="match status" value="1"/>
</dbReference>
<feature type="domain" description="XdhC Rossmann" evidence="2">
    <location>
        <begin position="190"/>
        <end position="332"/>
    </location>
</feature>